<accession>A0A0H4V9R3</accession>
<proteinExistence type="predicted"/>
<gene>
    <name evidence="1" type="ORF">CP97_02865</name>
</gene>
<evidence type="ECO:0000313" key="2">
    <source>
        <dbReference type="Proteomes" id="UP000059113"/>
    </source>
</evidence>
<keyword evidence="2" id="KW-1185">Reference proteome</keyword>
<protein>
    <submittedName>
        <fullName evidence="1">Uncharacterized protein</fullName>
    </submittedName>
</protein>
<reference evidence="1 2" key="1">
    <citation type="journal article" date="2015" name="Int. J. Syst. Evol. Microbiol.">
        <title>Erythrobacter atlanticus sp. nov., a bacterium from ocean sediment able to degrade polycyclic aromatic hydrocarbons.</title>
        <authorList>
            <person name="Zhuang L."/>
            <person name="Liu Y."/>
            <person name="Wang L."/>
            <person name="Wang W."/>
            <person name="Shao Z."/>
        </authorList>
    </citation>
    <scope>NUCLEOTIDE SEQUENCE [LARGE SCALE GENOMIC DNA]</scope>
    <source>
        <strain evidence="2">s21-N3</strain>
    </source>
</reference>
<dbReference type="AlphaFoldDB" id="A0A0H4V9R3"/>
<dbReference type="EMBL" id="CP011310">
    <property type="protein sequence ID" value="AKQ41210.2"/>
    <property type="molecule type" value="Genomic_DNA"/>
</dbReference>
<organism evidence="1 2">
    <name type="scientific">Aurantiacibacter atlanticus</name>
    <dbReference type="NCBI Taxonomy" id="1648404"/>
    <lineage>
        <taxon>Bacteria</taxon>
        <taxon>Pseudomonadati</taxon>
        <taxon>Pseudomonadota</taxon>
        <taxon>Alphaproteobacteria</taxon>
        <taxon>Sphingomonadales</taxon>
        <taxon>Erythrobacteraceae</taxon>
        <taxon>Aurantiacibacter</taxon>
    </lineage>
</organism>
<name>A0A0H4V9R3_9SPHN</name>
<evidence type="ECO:0000313" key="1">
    <source>
        <dbReference type="EMBL" id="AKQ41210.2"/>
    </source>
</evidence>
<reference evidence="2" key="2">
    <citation type="submission" date="2015-04" db="EMBL/GenBank/DDBJ databases">
        <title>The complete genome sequence of Erythrobacter sp. s21-N3.</title>
        <authorList>
            <person name="Zhuang L."/>
            <person name="Liu Y."/>
            <person name="Shao Z."/>
        </authorList>
    </citation>
    <scope>NUCLEOTIDE SEQUENCE [LARGE SCALE GENOMIC DNA]</scope>
    <source>
        <strain evidence="2">s21-N3</strain>
    </source>
</reference>
<dbReference type="Proteomes" id="UP000059113">
    <property type="component" value="Chromosome"/>
</dbReference>
<dbReference type="KEGG" id="ery:CP97_02865"/>
<sequence length="38" mass="4062">MAGDNPADQTEPGMRSDCRIKMAGTIHSLTDKEKVPCG</sequence>